<reference evidence="4 5" key="1">
    <citation type="submission" date="2022-01" db="EMBL/GenBank/DDBJ databases">
        <authorList>
            <person name="Won M."/>
            <person name="Kim S.-J."/>
            <person name="Kwon S.-W."/>
        </authorList>
    </citation>
    <scope>NUCLEOTIDE SEQUENCE [LARGE SCALE GENOMIC DNA]</scope>
    <source>
        <strain evidence="4 5">KCTC 23505</strain>
    </source>
</reference>
<keyword evidence="2" id="KW-0812">Transmembrane</keyword>
<sequence>MTRIASVAVVKDEERHIAEWIAYQFAVGFDTVVLFDNGSTDQTVTRARALAAHRDVRVIDWPVFAPDYQVRAYEDAARRFTGEFDWLGFFDTDEFLVMAPDFDLRAILALWRDAAAIGVPWAIFGSSGHVNWPDGLVIEEFVYRAQPSFGPNRHIKSIIRPERMKSCLNAHAFEMDGVYRGLAGNELSWSQPGVLDCEPDYRMGKLHHYFTRSQAHWDAKIRRGYHDTDRKASEFEAYDRNEVFDDAAVRYAPMVCEELAMIKFLNSGRNF</sequence>
<proteinExistence type="predicted"/>
<dbReference type="Pfam" id="PF13704">
    <property type="entry name" value="Glyco_tranf_2_4"/>
    <property type="match status" value="1"/>
</dbReference>
<evidence type="ECO:0000256" key="3">
    <source>
        <dbReference type="ARBA" id="ARBA00022989"/>
    </source>
</evidence>
<protein>
    <submittedName>
        <fullName evidence="4">Glycosyltransferase family 2 protein</fullName>
    </submittedName>
</protein>
<dbReference type="Gene3D" id="3.90.550.10">
    <property type="entry name" value="Spore Coat Polysaccharide Biosynthesis Protein SpsA, Chain A"/>
    <property type="match status" value="1"/>
</dbReference>
<accession>A0ABS9E3S6</accession>
<gene>
    <name evidence="4" type="ORF">L2A60_16310</name>
</gene>
<comment type="subcellular location">
    <subcellularLocation>
        <location evidence="1">Membrane</location>
        <topology evidence="1">Single-pass membrane protein</topology>
    </subcellularLocation>
</comment>
<evidence type="ECO:0000256" key="1">
    <source>
        <dbReference type="ARBA" id="ARBA00004167"/>
    </source>
</evidence>
<dbReference type="EMBL" id="JAKGBZ010000043">
    <property type="protein sequence ID" value="MCF3948239.1"/>
    <property type="molecule type" value="Genomic_DNA"/>
</dbReference>
<dbReference type="PANTHER" id="PTHR21461:SF69">
    <property type="entry name" value="GLYCOSYLTRANSFERASE FAMILY 92 PROTEIN"/>
    <property type="match status" value="1"/>
</dbReference>
<comment type="caution">
    <text evidence="4">The sequence shown here is derived from an EMBL/GenBank/DDBJ whole genome shotgun (WGS) entry which is preliminary data.</text>
</comment>
<keyword evidence="3" id="KW-0472">Membrane</keyword>
<name>A0ABS9E3S6_9PROT</name>
<dbReference type="Proteomes" id="UP001521209">
    <property type="component" value="Unassembled WGS sequence"/>
</dbReference>
<organism evidence="4 5">
    <name type="scientific">Acidiphilium iwatense</name>
    <dbReference type="NCBI Taxonomy" id="768198"/>
    <lineage>
        <taxon>Bacteria</taxon>
        <taxon>Pseudomonadati</taxon>
        <taxon>Pseudomonadota</taxon>
        <taxon>Alphaproteobacteria</taxon>
        <taxon>Acetobacterales</taxon>
        <taxon>Acidocellaceae</taxon>
        <taxon>Acidiphilium</taxon>
    </lineage>
</organism>
<evidence type="ECO:0000313" key="5">
    <source>
        <dbReference type="Proteomes" id="UP001521209"/>
    </source>
</evidence>
<dbReference type="InterPro" id="IPR029044">
    <property type="entry name" value="Nucleotide-diphossugar_trans"/>
</dbReference>
<dbReference type="RefSeq" id="WP_235705521.1">
    <property type="nucleotide sequence ID" value="NZ_JAKGBZ010000043.1"/>
</dbReference>
<evidence type="ECO:0000256" key="2">
    <source>
        <dbReference type="ARBA" id="ARBA00022692"/>
    </source>
</evidence>
<keyword evidence="5" id="KW-1185">Reference proteome</keyword>
<evidence type="ECO:0000313" key="4">
    <source>
        <dbReference type="EMBL" id="MCF3948239.1"/>
    </source>
</evidence>
<dbReference type="PANTHER" id="PTHR21461">
    <property type="entry name" value="GLYCOSYLTRANSFERASE FAMILY 92 PROTEIN"/>
    <property type="match status" value="1"/>
</dbReference>
<dbReference type="SUPFAM" id="SSF53448">
    <property type="entry name" value="Nucleotide-diphospho-sugar transferases"/>
    <property type="match status" value="1"/>
</dbReference>
<keyword evidence="3" id="KW-1133">Transmembrane helix</keyword>